<evidence type="ECO:0000259" key="3">
    <source>
        <dbReference type="Pfam" id="PF13676"/>
    </source>
</evidence>
<dbReference type="RefSeq" id="WP_275780745.1">
    <property type="nucleotide sequence ID" value="NZ_BAABDE010000048.1"/>
</dbReference>
<dbReference type="EMBL" id="BAABDE010000048">
    <property type="protein sequence ID" value="GAA3845757.1"/>
    <property type="molecule type" value="Genomic_DNA"/>
</dbReference>
<dbReference type="InterPro" id="IPR005532">
    <property type="entry name" value="SUMF_dom"/>
</dbReference>
<dbReference type="Pfam" id="PF03781">
    <property type="entry name" value="FGE-sulfatase"/>
    <property type="match status" value="1"/>
</dbReference>
<proteinExistence type="predicted"/>
<comment type="caution">
    <text evidence="4">The sequence shown here is derived from an EMBL/GenBank/DDBJ whole genome shotgun (WGS) entry which is preliminary data.</text>
</comment>
<dbReference type="Gene3D" id="3.40.50.10140">
    <property type="entry name" value="Toll/interleukin-1 receptor homology (TIR) domain"/>
    <property type="match status" value="1"/>
</dbReference>
<evidence type="ECO:0000259" key="1">
    <source>
        <dbReference type="Pfam" id="PF03781"/>
    </source>
</evidence>
<dbReference type="PANTHER" id="PTHR23150:SF19">
    <property type="entry name" value="FORMYLGLYCINE-GENERATING ENZYME"/>
    <property type="match status" value="1"/>
</dbReference>
<dbReference type="Gene3D" id="3.40.50.300">
    <property type="entry name" value="P-loop containing nucleotide triphosphate hydrolases"/>
    <property type="match status" value="1"/>
</dbReference>
<dbReference type="InterPro" id="IPR016187">
    <property type="entry name" value="CTDL_fold"/>
</dbReference>
<sequence>MAREKIFISYQRDSAALAQRIHDTLEAAGFDAWVDTERIRHTDRWATSIDQALRSADRLVVLLTEKATESREVFNEWFFFYDHRKPIHVVRIDGCELHYQLVPFQRLEWTAQADESEWAARTRALVTALRGSFSWPHAASVDDAVVTTPFAPPRTLLGAFAALEEAIRNPDRSVALTDQQLHDIRDHPSRSIREYILSCYARWCTPRHQLDRRFVRLALVYDEGTDAADRWVTAPSSRRTDDLQAILAGSDSFAYVLLGAPGSGKTTLLRRLELDMAAEGITSPADPVIPFSISLAEYGLNAGEPPAPRRWLEDRWRARNPHLPELAHFLESGRLLLLLDGLNELAHLDAADLRRRIDAWKAFLYECVRDVPGNRAVFTCRALDYGAMLSSKDVGVPHIRLEPMTRDQVLEYIALHLPEQADLVHDALNRDPRALSFYRTPYMLRLLVNQVRAVGTVPVGRVDAFAGMVRELLRREILSGNPRTADPELITDREQRRLRDGVRDPLWLPDRGHLVPALTRLAYQMQETKRGADKGSVVVDYDTAVDLLNGLARLAEASLRVGCDTGILDEDEEAIRFFHQLLQEFFAARQLAAAPDFSRLAIPDTATAVTPPLAEILTQLAPGEPLPPLPTTGWEETAVMAAALAEDPDAYVRNILTINPALAGRCLAAPDVRVDAAVRTEVTHTLVARSTDPATDLRARIHYGRILGVLGDPRLTRVESAHGGALLPEFARIPAGNHRIGAEGSPYVLERPVHEVQLSAFDLARRPVTNAEYAHFIAAGGYEDDQWWHSAHARRWRSGEGIQELIAFEWRKKRDNLRRRPTLPVDMLRTGAATLQQAVSMVKLTTMTDKALQKALTDIYGTEAPSTPAYWYDSLLAHPSAPVVGVSVYEAEAYCAWLSAVTSTTVRLPTEYEWEAAASPGGRAFPYGDDFETLASNTFELHARSTLPVGVFPEGRSPAGIDDLSGNVFEWTASAPEPYPYDRDARPSDAPSDARVCRGGSWRHRHNRALAAYRGRGQCFVRNDDLGFRLARE</sequence>
<dbReference type="InterPro" id="IPR007111">
    <property type="entry name" value="NACHT_NTPase"/>
</dbReference>
<dbReference type="SUPFAM" id="SSF56436">
    <property type="entry name" value="C-type lectin-like"/>
    <property type="match status" value="1"/>
</dbReference>
<dbReference type="Pfam" id="PF13676">
    <property type="entry name" value="TIR_2"/>
    <property type="match status" value="1"/>
</dbReference>
<reference evidence="5" key="1">
    <citation type="journal article" date="2019" name="Int. J. Syst. Evol. Microbiol.">
        <title>The Global Catalogue of Microorganisms (GCM) 10K type strain sequencing project: providing services to taxonomists for standard genome sequencing and annotation.</title>
        <authorList>
            <consortium name="The Broad Institute Genomics Platform"/>
            <consortium name="The Broad Institute Genome Sequencing Center for Infectious Disease"/>
            <person name="Wu L."/>
            <person name="Ma J."/>
        </authorList>
    </citation>
    <scope>NUCLEOTIDE SEQUENCE [LARGE SCALE GENOMIC DNA]</scope>
    <source>
        <strain evidence="5">JCM 17138</strain>
    </source>
</reference>
<evidence type="ECO:0008006" key="6">
    <source>
        <dbReference type="Google" id="ProtNLM"/>
    </source>
</evidence>
<dbReference type="Proteomes" id="UP001501009">
    <property type="component" value="Unassembled WGS sequence"/>
</dbReference>
<dbReference type="Gene3D" id="3.90.1580.10">
    <property type="entry name" value="paralog of FGE (formylglycine-generating enzyme)"/>
    <property type="match status" value="1"/>
</dbReference>
<dbReference type="SUPFAM" id="SSF52200">
    <property type="entry name" value="Toll/Interleukin receptor TIR domain"/>
    <property type="match status" value="1"/>
</dbReference>
<dbReference type="SUPFAM" id="SSF52540">
    <property type="entry name" value="P-loop containing nucleoside triphosphate hydrolases"/>
    <property type="match status" value="1"/>
</dbReference>
<dbReference type="InterPro" id="IPR051043">
    <property type="entry name" value="Sulfatase_Mod_Factor_Kinase"/>
</dbReference>
<dbReference type="InterPro" id="IPR027417">
    <property type="entry name" value="P-loop_NTPase"/>
</dbReference>
<dbReference type="PANTHER" id="PTHR23150">
    <property type="entry name" value="SULFATASE MODIFYING FACTOR 1, 2"/>
    <property type="match status" value="1"/>
</dbReference>
<organism evidence="4 5">
    <name type="scientific">Streptomyces coacervatus</name>
    <dbReference type="NCBI Taxonomy" id="647381"/>
    <lineage>
        <taxon>Bacteria</taxon>
        <taxon>Bacillati</taxon>
        <taxon>Actinomycetota</taxon>
        <taxon>Actinomycetes</taxon>
        <taxon>Kitasatosporales</taxon>
        <taxon>Streptomycetaceae</taxon>
        <taxon>Streptomyces</taxon>
    </lineage>
</organism>
<evidence type="ECO:0000259" key="2">
    <source>
        <dbReference type="Pfam" id="PF05729"/>
    </source>
</evidence>
<protein>
    <recommendedName>
        <fullName evidence="6">TIR domain-containing protein</fullName>
    </recommendedName>
</protein>
<gene>
    <name evidence="4" type="ORF">GCM10022403_092030</name>
</gene>
<feature type="domain" description="NACHT" evidence="2">
    <location>
        <begin position="256"/>
        <end position="416"/>
    </location>
</feature>
<dbReference type="InterPro" id="IPR042095">
    <property type="entry name" value="SUMF_sf"/>
</dbReference>
<keyword evidence="5" id="KW-1185">Reference proteome</keyword>
<dbReference type="Pfam" id="PF05729">
    <property type="entry name" value="NACHT"/>
    <property type="match status" value="1"/>
</dbReference>
<dbReference type="InterPro" id="IPR035897">
    <property type="entry name" value="Toll_tir_struct_dom_sf"/>
</dbReference>
<feature type="domain" description="TIR" evidence="3">
    <location>
        <begin position="6"/>
        <end position="120"/>
    </location>
</feature>
<dbReference type="InterPro" id="IPR000157">
    <property type="entry name" value="TIR_dom"/>
</dbReference>
<feature type="domain" description="Sulfatase-modifying factor enzyme-like" evidence="1">
    <location>
        <begin position="728"/>
        <end position="1032"/>
    </location>
</feature>
<name>A0ABP7JIC8_9ACTN</name>
<evidence type="ECO:0000313" key="5">
    <source>
        <dbReference type="Proteomes" id="UP001501009"/>
    </source>
</evidence>
<evidence type="ECO:0000313" key="4">
    <source>
        <dbReference type="EMBL" id="GAA3845757.1"/>
    </source>
</evidence>
<accession>A0ABP7JIC8</accession>